<evidence type="ECO:0000256" key="2">
    <source>
        <dbReference type="ARBA" id="ARBA00022679"/>
    </source>
</evidence>
<dbReference type="AlphaFoldDB" id="A0ABD4JWQ8"/>
<dbReference type="GO" id="GO:0009307">
    <property type="term" value="P:DNA restriction-modification system"/>
    <property type="evidence" value="ECO:0007669"/>
    <property type="project" value="UniProtKB-KW"/>
</dbReference>
<gene>
    <name evidence="5" type="ORF">ISX34_11230</name>
</gene>
<dbReference type="InterPro" id="IPR001525">
    <property type="entry name" value="C5_MeTfrase"/>
</dbReference>
<name>A0ABD4JWQ8_9ENTR</name>
<evidence type="ECO:0000256" key="4">
    <source>
        <dbReference type="ARBA" id="ARBA00047422"/>
    </source>
</evidence>
<comment type="caution">
    <text evidence="5">The sequence shown here is derived from an EMBL/GenBank/DDBJ whole genome shotgun (WGS) entry which is preliminary data.</text>
</comment>
<comment type="catalytic activity">
    <reaction evidence="4">
        <text>a 2'-deoxycytidine in DNA + S-adenosyl-L-methionine = a 5-methyl-2'-deoxycytidine in DNA + S-adenosyl-L-homocysteine + H(+)</text>
        <dbReference type="Rhea" id="RHEA:13681"/>
        <dbReference type="Rhea" id="RHEA-COMP:11369"/>
        <dbReference type="Rhea" id="RHEA-COMP:11370"/>
        <dbReference type="ChEBI" id="CHEBI:15378"/>
        <dbReference type="ChEBI" id="CHEBI:57856"/>
        <dbReference type="ChEBI" id="CHEBI:59789"/>
        <dbReference type="ChEBI" id="CHEBI:85452"/>
        <dbReference type="ChEBI" id="CHEBI:85454"/>
        <dbReference type="EC" id="2.1.1.37"/>
    </reaction>
</comment>
<proteinExistence type="predicted"/>
<accession>A0ABD4JWQ8</accession>
<keyword evidence="2" id="KW-0808">Transferase</keyword>
<dbReference type="GO" id="GO:0032259">
    <property type="term" value="P:methylation"/>
    <property type="evidence" value="ECO:0007669"/>
    <property type="project" value="UniProtKB-KW"/>
</dbReference>
<dbReference type="Proteomes" id="UP000662438">
    <property type="component" value="Unassembled WGS sequence"/>
</dbReference>
<dbReference type="EMBL" id="JADIXG010000010">
    <property type="protein sequence ID" value="MBF1970440.1"/>
    <property type="molecule type" value="Genomic_DNA"/>
</dbReference>
<dbReference type="InterPro" id="IPR029063">
    <property type="entry name" value="SAM-dependent_MTases_sf"/>
</dbReference>
<dbReference type="GO" id="GO:0003886">
    <property type="term" value="F:DNA (cytosine-5-)-methyltransferase activity"/>
    <property type="evidence" value="ECO:0007669"/>
    <property type="project" value="UniProtKB-EC"/>
</dbReference>
<keyword evidence="1 5" id="KW-0489">Methyltransferase</keyword>
<organism evidence="5 6">
    <name type="scientific">Enterobacter hormaechei</name>
    <dbReference type="NCBI Taxonomy" id="158836"/>
    <lineage>
        <taxon>Bacteria</taxon>
        <taxon>Pseudomonadati</taxon>
        <taxon>Pseudomonadota</taxon>
        <taxon>Gammaproteobacteria</taxon>
        <taxon>Enterobacterales</taxon>
        <taxon>Enterobacteriaceae</taxon>
        <taxon>Enterobacter</taxon>
        <taxon>Enterobacter cloacae complex</taxon>
    </lineage>
</organism>
<dbReference type="Pfam" id="PF00145">
    <property type="entry name" value="DNA_methylase"/>
    <property type="match status" value="1"/>
</dbReference>
<evidence type="ECO:0000256" key="1">
    <source>
        <dbReference type="ARBA" id="ARBA00022603"/>
    </source>
</evidence>
<protein>
    <submittedName>
        <fullName evidence="5">DNA cytosine methyltransferase</fullName>
    </submittedName>
</protein>
<evidence type="ECO:0000313" key="5">
    <source>
        <dbReference type="EMBL" id="MBF1970440.1"/>
    </source>
</evidence>
<evidence type="ECO:0000313" key="6">
    <source>
        <dbReference type="Proteomes" id="UP000662438"/>
    </source>
</evidence>
<sequence>MTPAAYYNEIDPFAAQWLRNLIAGGHIAHGEVDERSIEDVTPDDLRGFTQCHFFAGIGVWSHSLRLAGWPDDKPVWTGSCPCQPFSAAGKGDGFADERHLWPHFFHLISERRPQHVFGEQVASGNANAWFDLVQTDLEGMEYAFGLVPFAAAGIGAPHIRERAYWVAHANHRNGDEGETICSGRDAVLHGSSVSRLANATGQLHYQCNDGTDEFGWARHPEQNRLGSEPVRALEVNGFWRDADWLLCRDGKWRPVEPGTFPLVDGAAARLGRVEPGVARVASRNRVGRLKGYGNAINAQAASEFIRAYMEVL</sequence>
<keyword evidence="3" id="KW-0680">Restriction system</keyword>
<dbReference type="SUPFAM" id="SSF53335">
    <property type="entry name" value="S-adenosyl-L-methionine-dependent methyltransferases"/>
    <property type="match status" value="1"/>
</dbReference>
<evidence type="ECO:0000256" key="3">
    <source>
        <dbReference type="ARBA" id="ARBA00022747"/>
    </source>
</evidence>
<dbReference type="Gene3D" id="3.40.50.150">
    <property type="entry name" value="Vaccinia Virus protein VP39"/>
    <property type="match status" value="1"/>
</dbReference>
<reference evidence="5 6" key="1">
    <citation type="submission" date="2020-10" db="EMBL/GenBank/DDBJ databases">
        <title>Genomic surveiliance of eskapee pathogens from blood stream infections in KZN.</title>
        <authorList>
            <person name="Hetsa B.A."/>
            <person name="Amoako D.G."/>
            <person name="Akebe A.L.K."/>
            <person name="Essack S."/>
        </authorList>
    </citation>
    <scope>NUCLEOTIDE SEQUENCE [LARGE SCALE GENOMIC DNA]</scope>
    <source>
        <strain evidence="5 6">E6</strain>
    </source>
</reference>
<dbReference type="RefSeq" id="WP_193852983.1">
    <property type="nucleotide sequence ID" value="NZ_JAAMTA010000006.1"/>
</dbReference>